<protein>
    <submittedName>
        <fullName evidence="1">Uncharacterized protein</fullName>
    </submittedName>
</protein>
<name>A0A2P2Q0C0_RHIMU</name>
<dbReference type="EMBL" id="GGEC01079889">
    <property type="protein sequence ID" value="MBX60373.1"/>
    <property type="molecule type" value="Transcribed_RNA"/>
</dbReference>
<accession>A0A2P2Q0C0</accession>
<sequence length="25" mass="2823">MNNFSFLGTVCGTRIICWPDSCDEN</sequence>
<reference evidence="1" key="1">
    <citation type="submission" date="2018-02" db="EMBL/GenBank/DDBJ databases">
        <title>Rhizophora mucronata_Transcriptome.</title>
        <authorList>
            <person name="Meera S.P."/>
            <person name="Sreeshan A."/>
            <person name="Augustine A."/>
        </authorList>
    </citation>
    <scope>NUCLEOTIDE SEQUENCE</scope>
    <source>
        <tissue evidence="1">Leaf</tissue>
    </source>
</reference>
<dbReference type="AlphaFoldDB" id="A0A2P2Q0C0"/>
<proteinExistence type="predicted"/>
<evidence type="ECO:0000313" key="1">
    <source>
        <dbReference type="EMBL" id="MBX60373.1"/>
    </source>
</evidence>
<organism evidence="1">
    <name type="scientific">Rhizophora mucronata</name>
    <name type="common">Asiatic mangrove</name>
    <dbReference type="NCBI Taxonomy" id="61149"/>
    <lineage>
        <taxon>Eukaryota</taxon>
        <taxon>Viridiplantae</taxon>
        <taxon>Streptophyta</taxon>
        <taxon>Embryophyta</taxon>
        <taxon>Tracheophyta</taxon>
        <taxon>Spermatophyta</taxon>
        <taxon>Magnoliopsida</taxon>
        <taxon>eudicotyledons</taxon>
        <taxon>Gunneridae</taxon>
        <taxon>Pentapetalae</taxon>
        <taxon>rosids</taxon>
        <taxon>fabids</taxon>
        <taxon>Malpighiales</taxon>
        <taxon>Rhizophoraceae</taxon>
        <taxon>Rhizophora</taxon>
    </lineage>
</organism>